<dbReference type="OMA" id="TIRIVVH"/>
<dbReference type="InterPro" id="IPR002900">
    <property type="entry name" value="DUF38/FTH_CAE_spp"/>
</dbReference>
<dbReference type="HOGENOM" id="CLU_030831_0_2_1"/>
<dbReference type="AlphaFoldDB" id="E3N144"/>
<keyword evidence="3" id="KW-1185">Reference proteome</keyword>
<name>E3N144_CAERE</name>
<dbReference type="GeneID" id="9827033"/>
<gene>
    <name evidence="2" type="ORF">CRE_12984</name>
</gene>
<dbReference type="RefSeq" id="XP_003097896.2">
    <property type="nucleotide sequence ID" value="XM_003097848.2"/>
</dbReference>
<dbReference type="PANTHER" id="PTHR23014:SF1">
    <property type="entry name" value="DUF38 DOMAIN-CONTAINING PROTEIN-RELATED"/>
    <property type="match status" value="1"/>
</dbReference>
<dbReference type="CTD" id="9827033"/>
<dbReference type="OrthoDB" id="5910774at2759"/>
<organism evidence="3">
    <name type="scientific">Caenorhabditis remanei</name>
    <name type="common">Caenorhabditis vulgaris</name>
    <dbReference type="NCBI Taxonomy" id="31234"/>
    <lineage>
        <taxon>Eukaryota</taxon>
        <taxon>Metazoa</taxon>
        <taxon>Ecdysozoa</taxon>
        <taxon>Nematoda</taxon>
        <taxon>Chromadorea</taxon>
        <taxon>Rhabditida</taxon>
        <taxon>Rhabditina</taxon>
        <taxon>Rhabditomorpha</taxon>
        <taxon>Rhabditoidea</taxon>
        <taxon>Rhabditidae</taxon>
        <taxon>Peloderinae</taxon>
        <taxon>Caenorhabditis</taxon>
    </lineage>
</organism>
<evidence type="ECO:0000259" key="1">
    <source>
        <dbReference type="PROSITE" id="PS50181"/>
    </source>
</evidence>
<dbReference type="InParanoid" id="E3N144"/>
<dbReference type="PROSITE" id="PS50181">
    <property type="entry name" value="FBOX"/>
    <property type="match status" value="1"/>
</dbReference>
<dbReference type="Pfam" id="PF01827">
    <property type="entry name" value="FTH"/>
    <property type="match status" value="1"/>
</dbReference>
<accession>E3N144</accession>
<evidence type="ECO:0000313" key="2">
    <source>
        <dbReference type="EMBL" id="EFO83153.1"/>
    </source>
</evidence>
<proteinExistence type="predicted"/>
<dbReference type="InterPro" id="IPR001810">
    <property type="entry name" value="F-box_dom"/>
</dbReference>
<dbReference type="PANTHER" id="PTHR23014">
    <property type="entry name" value="F-BOX A PROTEIN"/>
    <property type="match status" value="1"/>
</dbReference>
<sequence length="330" mass="38725">MSSLLELPITFTDQLLKKLDRESLFVLRKVCSGLRNYIERVQPDYNIKTIRIVVHLRKVQVWFSADIDNSIFYEQGCLVRKGNKETLLANEDFIKICVDDMKVILSQQTQVLSRFSLYLKFDCPEITGYSEQLQEGLHQILKSRKTPIKVRNLELSALGQEEILLFLPFFELSGFFELSISLYSSIGRTGNELLDLSEIEKLDQWKLARTVQISNVNSVYIPSFSHFQKVSVSFSSVSFNDLAVLEEIFIHNPNMQKFLFYYQEFDENQLLEHLGEPQRGRLDHHSLNHWHIRIPRSQQVIHILTSFCHRRFIFYRENLTKVPIGFDILN</sequence>
<evidence type="ECO:0000313" key="3">
    <source>
        <dbReference type="Proteomes" id="UP000008281"/>
    </source>
</evidence>
<feature type="domain" description="F-box" evidence="1">
    <location>
        <begin position="1"/>
        <end position="50"/>
    </location>
</feature>
<dbReference type="Proteomes" id="UP000008281">
    <property type="component" value="Unassembled WGS sequence"/>
</dbReference>
<protein>
    <recommendedName>
        <fullName evidence="1">F-box domain-containing protein</fullName>
    </recommendedName>
</protein>
<dbReference type="EMBL" id="DS268507">
    <property type="protein sequence ID" value="EFO83153.1"/>
    <property type="molecule type" value="Genomic_DNA"/>
</dbReference>
<reference evidence="2" key="1">
    <citation type="submission" date="2007-07" db="EMBL/GenBank/DDBJ databases">
        <title>PCAP assembly of the Caenorhabditis remanei genome.</title>
        <authorList>
            <consortium name="The Caenorhabditis remanei Sequencing Consortium"/>
            <person name="Wilson R.K."/>
        </authorList>
    </citation>
    <scope>NUCLEOTIDE SEQUENCE [LARGE SCALE GENOMIC DNA]</scope>
    <source>
        <strain evidence="2">PB4641</strain>
    </source>
</reference>
<dbReference type="Pfam" id="PF00646">
    <property type="entry name" value="F-box"/>
    <property type="match status" value="1"/>
</dbReference>
<dbReference type="KEGG" id="crq:GCK72_020706"/>
<dbReference type="FunCoup" id="E3N144">
    <property type="interactions" value="1101"/>
</dbReference>